<proteinExistence type="predicted"/>
<organism evidence="2 3">
    <name type="scientific">Microbulbifer aggregans</name>
    <dbReference type="NCBI Taxonomy" id="1769779"/>
    <lineage>
        <taxon>Bacteria</taxon>
        <taxon>Pseudomonadati</taxon>
        <taxon>Pseudomonadota</taxon>
        <taxon>Gammaproteobacteria</taxon>
        <taxon>Cellvibrionales</taxon>
        <taxon>Microbulbiferaceae</taxon>
        <taxon>Microbulbifer</taxon>
    </lineage>
</organism>
<evidence type="ECO:0000313" key="3">
    <source>
        <dbReference type="Proteomes" id="UP000095672"/>
    </source>
</evidence>
<sequence length="88" mass="9553">MMKSKFFSAIAVVAFTVIAVIAGVKASQNGSPDMADLKMQLESNKTQISELTEKIEKLEARLANVEVGLGKTQSELEWKVQPLASEAQ</sequence>
<keyword evidence="3" id="KW-1185">Reference proteome</keyword>
<gene>
    <name evidence="2" type="ORF">AUP74_03045</name>
</gene>
<dbReference type="EMBL" id="CP014143">
    <property type="protein sequence ID" value="AOS98411.1"/>
    <property type="molecule type" value="Genomic_DNA"/>
</dbReference>
<feature type="coiled-coil region" evidence="1">
    <location>
        <begin position="34"/>
        <end position="75"/>
    </location>
</feature>
<dbReference type="AlphaFoldDB" id="A0A1C9WB84"/>
<accession>A0A1C9WB84</accession>
<dbReference type="KEGG" id="micc:AUP74_03045"/>
<keyword evidence="1" id="KW-0175">Coiled coil</keyword>
<dbReference type="RefSeq" id="WP_069948275.1">
    <property type="nucleotide sequence ID" value="NZ_CP014143.1"/>
</dbReference>
<dbReference type="Gene3D" id="1.20.5.340">
    <property type="match status" value="1"/>
</dbReference>
<protein>
    <submittedName>
        <fullName evidence="2">Uncharacterized protein</fullName>
    </submittedName>
</protein>
<evidence type="ECO:0000313" key="2">
    <source>
        <dbReference type="EMBL" id="AOS98411.1"/>
    </source>
</evidence>
<reference evidence="3" key="1">
    <citation type="submission" date="2016-01" db="EMBL/GenBank/DDBJ databases">
        <title>Complete genome sequence of Microbulbifer sp. CCB-MM1, a halophile isolated from Matang Mangrove Forest, Perak.</title>
        <authorList>
            <person name="Moh T.H."/>
            <person name="Dinesh B."/>
            <person name="Lau N.-S."/>
            <person name="Go F."/>
            <person name="Alexander Chong S.-C."/>
        </authorList>
    </citation>
    <scope>NUCLEOTIDE SEQUENCE [LARGE SCALE GENOMIC DNA]</scope>
    <source>
        <strain evidence="3">CCB-MM1</strain>
    </source>
</reference>
<name>A0A1C9WB84_9GAMM</name>
<dbReference type="Proteomes" id="UP000095672">
    <property type="component" value="Chromosome"/>
</dbReference>
<evidence type="ECO:0000256" key="1">
    <source>
        <dbReference type="SAM" id="Coils"/>
    </source>
</evidence>